<protein>
    <submittedName>
        <fullName evidence="3">UDP-n-acetylglucosamine 2-epimerase</fullName>
    </submittedName>
</protein>
<dbReference type="AlphaFoldDB" id="A0A0G0RC07"/>
<dbReference type="PANTHER" id="PTHR43174:SF1">
    <property type="entry name" value="UDP-N-ACETYLGLUCOSAMINE 2-EPIMERASE"/>
    <property type="match status" value="1"/>
</dbReference>
<dbReference type="CDD" id="cd03786">
    <property type="entry name" value="GTB_UDP-GlcNAc_2-Epimerase"/>
    <property type="match status" value="1"/>
</dbReference>
<dbReference type="EMBL" id="LBYI01000013">
    <property type="protein sequence ID" value="KKR50239.1"/>
    <property type="molecule type" value="Genomic_DNA"/>
</dbReference>
<dbReference type="InterPro" id="IPR003331">
    <property type="entry name" value="UDP_GlcNAc_Epimerase_2_dom"/>
</dbReference>
<dbReference type="Pfam" id="PF02350">
    <property type="entry name" value="Epimerase_2"/>
    <property type="match status" value="1"/>
</dbReference>
<evidence type="ECO:0000313" key="4">
    <source>
        <dbReference type="Proteomes" id="UP000034531"/>
    </source>
</evidence>
<evidence type="ECO:0000256" key="1">
    <source>
        <dbReference type="RuleBase" id="RU003513"/>
    </source>
</evidence>
<organism evidence="3 4">
    <name type="scientific">Candidatus Curtissbacteria bacterium GW2011_GWA1_40_16</name>
    <dbReference type="NCBI Taxonomy" id="1618405"/>
    <lineage>
        <taxon>Bacteria</taxon>
        <taxon>Candidatus Curtissiibacteriota</taxon>
    </lineage>
</organism>
<evidence type="ECO:0000259" key="2">
    <source>
        <dbReference type="Pfam" id="PF02350"/>
    </source>
</evidence>
<dbReference type="InterPro" id="IPR029767">
    <property type="entry name" value="WecB-like"/>
</dbReference>
<name>A0A0G0RC07_9BACT</name>
<keyword evidence="1" id="KW-0413">Isomerase</keyword>
<dbReference type="GO" id="GO:0016853">
    <property type="term" value="F:isomerase activity"/>
    <property type="evidence" value="ECO:0007669"/>
    <property type="project" value="UniProtKB-KW"/>
</dbReference>
<dbReference type="NCBIfam" id="TIGR00236">
    <property type="entry name" value="wecB"/>
    <property type="match status" value="1"/>
</dbReference>
<dbReference type="Gene3D" id="3.40.50.2000">
    <property type="entry name" value="Glycogen Phosphorylase B"/>
    <property type="match status" value="2"/>
</dbReference>
<reference evidence="3 4" key="1">
    <citation type="journal article" date="2015" name="Nature">
        <title>rRNA introns, odd ribosomes, and small enigmatic genomes across a large radiation of phyla.</title>
        <authorList>
            <person name="Brown C.T."/>
            <person name="Hug L.A."/>
            <person name="Thomas B.C."/>
            <person name="Sharon I."/>
            <person name="Castelle C.J."/>
            <person name="Singh A."/>
            <person name="Wilkins M.J."/>
            <person name="Williams K.H."/>
            <person name="Banfield J.F."/>
        </authorList>
    </citation>
    <scope>NUCLEOTIDE SEQUENCE [LARGE SCALE GENOMIC DNA]</scope>
</reference>
<gene>
    <name evidence="3" type="ORF">UT84_C0013G0009</name>
</gene>
<dbReference type="PATRIC" id="fig|1618405.3.peg.570"/>
<proteinExistence type="inferred from homology"/>
<dbReference type="PANTHER" id="PTHR43174">
    <property type="entry name" value="UDP-N-ACETYLGLUCOSAMINE 2-EPIMERASE"/>
    <property type="match status" value="1"/>
</dbReference>
<dbReference type="Proteomes" id="UP000034531">
    <property type="component" value="Unassembled WGS sequence"/>
</dbReference>
<feature type="domain" description="UDP-N-acetylglucosamine 2-epimerase" evidence="2">
    <location>
        <begin position="25"/>
        <end position="344"/>
    </location>
</feature>
<sequence length="348" mass="39405">MKNVVTVVGTRPNFIKSALLSEEYKKNSVQETIIHTGQHYDVELSENIFNDLNLRNPDINLGINSGSQAFQTGKMIIELEKHLLKIKPKLITIFGDTNSTLAAAICASKLDIPFVHIEAGERTLINGMQEEENRIICDQLASLNCCATKLAVSNLKHEKIHGKVVFTGDLMLDLFLRKIKEANSPSVYLPKEFVLLTIHRAENTNNQTRFKQIIKTLGKLNTTIVWPMHQRAKKYLSIYAIDLPKNFITIAPVSYTQMIWLESNCYRVITDSGGVQKEAYWSGTPCINLLPKTAWTQTLEGQWNQLIGDDVEKITHAFKIKPKGKPYMKHFGDGHAAFKIYQSINDFL</sequence>
<comment type="caution">
    <text evidence="3">The sequence shown here is derived from an EMBL/GenBank/DDBJ whole genome shotgun (WGS) entry which is preliminary data.</text>
</comment>
<accession>A0A0G0RC07</accession>
<dbReference type="SUPFAM" id="SSF53756">
    <property type="entry name" value="UDP-Glycosyltransferase/glycogen phosphorylase"/>
    <property type="match status" value="1"/>
</dbReference>
<evidence type="ECO:0000313" key="3">
    <source>
        <dbReference type="EMBL" id="KKR50239.1"/>
    </source>
</evidence>
<comment type="similarity">
    <text evidence="1">Belongs to the UDP-N-acetylglucosamine 2-epimerase family.</text>
</comment>